<feature type="region of interest" description="Disordered" evidence="1">
    <location>
        <begin position="411"/>
        <end position="446"/>
    </location>
</feature>
<proteinExistence type="predicted"/>
<protein>
    <submittedName>
        <fullName evidence="2">Uncharacterized protein</fullName>
    </submittedName>
</protein>
<sequence length="467" mass="52158">MAATVMTPFQGWRIWPPGSGRQPIIGEMGPDLTMSQQHDAGVAPCTTEHSAGTTPRLAQRLDDLDLSISDPTEISEEEKTNYYLGLPCCPRLVARSDFPAVKWENPWIDHHPVHKELETIGKHDIVDKFNDSLAQEIIGCLTGVDEAIIDVLRIGTIMGSRSTYPVILWIGVKPDSLCSRKGLDVAYNCRAVLIRAGIHNVHCEIRETEFMLASALDWDVESSVLPAVYPNVISRLPSHISTLGGQSVSAEALPTKEGTLSLYLSKGDKKYALVPRHAIYKDTNTDTRVDTDDYIIMPGVAKYEKLRGREETYKGHYHGTNGAVYRKLFGICEQNLKDLESREDGFSRRIGRVAFSPKIQSEAMRLIDYALVELSREQLGAKYYDSLQNTVYLGMVDHKLCLDLRIEDKKREPSKQGKDNQGKEGSSAEPGEDDNPTELPEELRLEDFFMPVDGRVVVHRGQTSGLM</sequence>
<comment type="caution">
    <text evidence="2">The sequence shown here is derived from an EMBL/GenBank/DDBJ whole genome shotgun (WGS) entry which is preliminary data.</text>
</comment>
<accession>A0AA40AHS8</accession>
<gene>
    <name evidence="2" type="ORF">B0H67DRAFT_645743</name>
</gene>
<keyword evidence="3" id="KW-1185">Reference proteome</keyword>
<dbReference type="AlphaFoldDB" id="A0AA40AHS8"/>
<reference evidence="2" key="1">
    <citation type="submission" date="2023-06" db="EMBL/GenBank/DDBJ databases">
        <title>Genome-scale phylogeny and comparative genomics of the fungal order Sordariales.</title>
        <authorList>
            <consortium name="Lawrence Berkeley National Laboratory"/>
            <person name="Hensen N."/>
            <person name="Bonometti L."/>
            <person name="Westerberg I."/>
            <person name="Brannstrom I.O."/>
            <person name="Guillou S."/>
            <person name="Cros-Aarteil S."/>
            <person name="Calhoun S."/>
            <person name="Haridas S."/>
            <person name="Kuo A."/>
            <person name="Mondo S."/>
            <person name="Pangilinan J."/>
            <person name="Riley R."/>
            <person name="Labutti K."/>
            <person name="Andreopoulos B."/>
            <person name="Lipzen A."/>
            <person name="Chen C."/>
            <person name="Yanf M."/>
            <person name="Daum C."/>
            <person name="Ng V."/>
            <person name="Clum A."/>
            <person name="Steindorff A."/>
            <person name="Ohm R."/>
            <person name="Martin F."/>
            <person name="Silar P."/>
            <person name="Natvig D."/>
            <person name="Lalanne C."/>
            <person name="Gautier V."/>
            <person name="Ament-Velasquez S.L."/>
            <person name="Kruys A."/>
            <person name="Hutchinson M.I."/>
            <person name="Powell A.J."/>
            <person name="Barry K."/>
            <person name="Miller A.N."/>
            <person name="Grigoriev I.V."/>
            <person name="Debuchy R."/>
            <person name="Gladieux P."/>
            <person name="Thoren M.H."/>
            <person name="Johannesson H."/>
        </authorList>
    </citation>
    <scope>NUCLEOTIDE SEQUENCE</scope>
    <source>
        <strain evidence="2">SMH4607-1</strain>
    </source>
</reference>
<dbReference type="Proteomes" id="UP001172102">
    <property type="component" value="Unassembled WGS sequence"/>
</dbReference>
<evidence type="ECO:0000313" key="2">
    <source>
        <dbReference type="EMBL" id="KAK0716070.1"/>
    </source>
</evidence>
<organism evidence="2 3">
    <name type="scientific">Lasiosphaeris hirsuta</name>
    <dbReference type="NCBI Taxonomy" id="260670"/>
    <lineage>
        <taxon>Eukaryota</taxon>
        <taxon>Fungi</taxon>
        <taxon>Dikarya</taxon>
        <taxon>Ascomycota</taxon>
        <taxon>Pezizomycotina</taxon>
        <taxon>Sordariomycetes</taxon>
        <taxon>Sordariomycetidae</taxon>
        <taxon>Sordariales</taxon>
        <taxon>Lasiosphaeriaceae</taxon>
        <taxon>Lasiosphaeris</taxon>
    </lineage>
</organism>
<feature type="compositionally biased region" description="Acidic residues" evidence="1">
    <location>
        <begin position="430"/>
        <end position="440"/>
    </location>
</feature>
<feature type="compositionally biased region" description="Basic and acidic residues" evidence="1">
    <location>
        <begin position="411"/>
        <end position="422"/>
    </location>
</feature>
<evidence type="ECO:0000256" key="1">
    <source>
        <dbReference type="SAM" id="MobiDB-lite"/>
    </source>
</evidence>
<name>A0AA40AHS8_9PEZI</name>
<dbReference type="EMBL" id="JAUKUA010000004">
    <property type="protein sequence ID" value="KAK0716070.1"/>
    <property type="molecule type" value="Genomic_DNA"/>
</dbReference>
<evidence type="ECO:0000313" key="3">
    <source>
        <dbReference type="Proteomes" id="UP001172102"/>
    </source>
</evidence>